<dbReference type="EMBL" id="MZ311577">
    <property type="protein sequence ID" value="UBZ25514.1"/>
    <property type="molecule type" value="Genomic_DNA"/>
</dbReference>
<gene>
    <name evidence="2" type="ORF">CcNV_030</name>
</gene>
<keyword evidence="1" id="KW-1133">Transmembrane helix</keyword>
<dbReference type="Gene3D" id="1.50.10.100">
    <property type="entry name" value="Chondroitin AC/alginate lyase"/>
    <property type="match status" value="1"/>
</dbReference>
<protein>
    <submittedName>
        <fullName evidence="2">ODV-E66</fullName>
    </submittedName>
</protein>
<keyword evidence="1" id="KW-0812">Transmembrane</keyword>
<reference evidence="2" key="1">
    <citation type="journal article" date="2021" name="Viruses">
        <title>Identification and Full Characterisation of Two Novel Crustacean Infecting Members of the Family Nudiviridae Provides Support for Two Subfamilies.</title>
        <authorList>
            <person name="Bateman K.S."/>
            <person name="Kerr R."/>
            <person name="Stentiford G.D."/>
            <person name="Bean T.P."/>
            <person name="Hooper C."/>
            <person name="Van Eynde B."/>
            <person name="Delbare D."/>
            <person name="Bojko J."/>
            <person name="Christiaens O."/>
            <person name="Taning C.N.T."/>
            <person name="Smagghe G."/>
            <person name="van Oers M.M."/>
            <person name="van Aerle R."/>
        </authorList>
    </citation>
    <scope>NUCLEOTIDE SEQUENCE</scope>
    <source>
        <strain evidence="2">AN1</strain>
    </source>
</reference>
<evidence type="ECO:0000313" key="3">
    <source>
        <dbReference type="Proteomes" id="UP000831195"/>
    </source>
</evidence>
<dbReference type="SUPFAM" id="SSF48230">
    <property type="entry name" value="Chondroitin AC/alginate lyase"/>
    <property type="match status" value="1"/>
</dbReference>
<proteinExistence type="predicted"/>
<keyword evidence="1" id="KW-0472">Membrane</keyword>
<dbReference type="InterPro" id="IPR008929">
    <property type="entry name" value="Chondroitin_lyas"/>
</dbReference>
<feature type="transmembrane region" description="Helical" evidence="1">
    <location>
        <begin position="29"/>
        <end position="53"/>
    </location>
</feature>
<dbReference type="Proteomes" id="UP000831195">
    <property type="component" value="Segment"/>
</dbReference>
<evidence type="ECO:0000313" key="2">
    <source>
        <dbReference type="EMBL" id="UBZ25514.1"/>
    </source>
</evidence>
<sequence length="608" mass="70168">MESFNPGLNINTTHTNTHKHAIRTVDGPIFNIGLVVCIVLICLFIILTTYPAMEMTAPGMTNTFFVYKSVQYEEPDFTDYDFETQGRKKYNWDVDDDGMGRICEFFIKSMGYYLRSNRADRKVGLQALEDWLVAIIAQFETCPFWDDPEYGGSIDRLPWGKNWYSFTIRVPRIMCYYMVLKWHKIAISALCAKAIKRLILDPEHSLGWQRDKANSAMMLFPWAMAYNFTGDLDRTHPSYIYAVDQYDIRPDTTIANNEDGVHIDWAYLVHNGVYAYGYMESILDFYYDTKQVVPDVANFKVEEYMDEIHARLMHPTIPVSGGTLYTRTLSLSTITNGGIGVYKGKQKLHPVQVIPTMKYIRYFTDEWQWSMRGCQADVCWYESDQHVNTMGLYGVFDRKVYYKDSYSEEPVFPALGFYTKLGVTELPPVEHTEATTQPHFPKVIDTSHSYVFTDHETYAILRTQDISIELIEGIYAECVVLDIKAKMATIYVWVKEASKNAICLDGETMMPFTKGDCKYTIDFTNRTISYVPAMGFWPSISTMTGGIWDVYEIDNAGAGIPLKNGQPYCYTPNSLEIMTYDVFERMWKDKPVKFKYDAVSNQFLAYNP</sequence>
<keyword evidence="3" id="KW-1185">Reference proteome</keyword>
<accession>A0AAE9BYM4</accession>
<organism evidence="2 3">
    <name type="scientific">Crangon crangon nudivirus</name>
    <dbReference type="NCBI Taxonomy" id="2880838"/>
    <lineage>
        <taxon>Viruses</taxon>
        <taxon>Viruses incertae sedis</taxon>
        <taxon>Naldaviricetes</taxon>
        <taxon>Lefavirales</taxon>
        <taxon>Nudiviridae</taxon>
        <taxon>Gammanudivirus</taxon>
        <taxon>Gammanudivirus cracrangonis</taxon>
    </lineage>
</organism>
<name>A0AAE9BYM4_9VIRU</name>
<evidence type="ECO:0000256" key="1">
    <source>
        <dbReference type="SAM" id="Phobius"/>
    </source>
</evidence>